<evidence type="ECO:0000256" key="3">
    <source>
        <dbReference type="ARBA" id="ARBA00022968"/>
    </source>
</evidence>
<evidence type="ECO:0000313" key="8">
    <source>
        <dbReference type="Proteomes" id="UP001362999"/>
    </source>
</evidence>
<evidence type="ECO:0000256" key="1">
    <source>
        <dbReference type="ARBA" id="ARBA00004606"/>
    </source>
</evidence>
<keyword evidence="6" id="KW-0325">Glycoprotein</keyword>
<dbReference type="GO" id="GO:0042285">
    <property type="term" value="F:xylosyltransferase activity"/>
    <property type="evidence" value="ECO:0007669"/>
    <property type="project" value="TreeGrafter"/>
</dbReference>
<keyword evidence="2" id="KW-0812">Transmembrane</keyword>
<evidence type="ECO:0000256" key="2">
    <source>
        <dbReference type="ARBA" id="ARBA00022692"/>
    </source>
</evidence>
<evidence type="ECO:0000256" key="4">
    <source>
        <dbReference type="ARBA" id="ARBA00022989"/>
    </source>
</evidence>
<keyword evidence="5" id="KW-0472">Membrane</keyword>
<accession>A0AAW0AQ66</accession>
<evidence type="ECO:0000313" key="7">
    <source>
        <dbReference type="EMBL" id="KAK7015077.1"/>
    </source>
</evidence>
<dbReference type="Proteomes" id="UP001362999">
    <property type="component" value="Unassembled WGS sequence"/>
</dbReference>
<gene>
    <name evidence="7" type="ORF">R3P38DRAFT_2999599</name>
</gene>
<dbReference type="PANTHER" id="PTHR12270">
    <property type="entry name" value="GLYCOSYLTRANSFERASE-RELATED"/>
    <property type="match status" value="1"/>
</dbReference>
<evidence type="ECO:0000256" key="5">
    <source>
        <dbReference type="ARBA" id="ARBA00023136"/>
    </source>
</evidence>
<dbReference type="InterPro" id="IPR029044">
    <property type="entry name" value="Nucleotide-diphossugar_trans"/>
</dbReference>
<dbReference type="Gene3D" id="3.90.550.10">
    <property type="entry name" value="Spore Coat Polysaccharide Biosynthesis Protein SpsA, Chain A"/>
    <property type="match status" value="1"/>
</dbReference>
<comment type="caution">
    <text evidence="7">The sequence shown here is derived from an EMBL/GenBank/DDBJ whole genome shotgun (WGS) entry which is preliminary data.</text>
</comment>
<dbReference type="GO" id="GO:0015020">
    <property type="term" value="F:glucuronosyltransferase activity"/>
    <property type="evidence" value="ECO:0007669"/>
    <property type="project" value="TreeGrafter"/>
</dbReference>
<dbReference type="SUPFAM" id="SSF53448">
    <property type="entry name" value="Nucleotide-diphospho-sugar transferases"/>
    <property type="match status" value="1"/>
</dbReference>
<comment type="subcellular location">
    <subcellularLocation>
        <location evidence="1">Membrane</location>
        <topology evidence="1">Single-pass type II membrane protein</topology>
    </subcellularLocation>
</comment>
<evidence type="ECO:0000256" key="6">
    <source>
        <dbReference type="ARBA" id="ARBA00023180"/>
    </source>
</evidence>
<sequence length="395" mass="44124">SPSSSIPSRRHTERQSGLGRSPLLRNRKLIALAATALSIALFVLLRDLTAVSPRQEWELVAPPSPPPLVNEPTTRTVVATVTHVLTTTLAPLTVTTTVSAPVVTETVSTVSLPEPVAFVLIAWSEDAAAEAALLIKSILIYNSSPSEFHIICDETAEVFLRARLELVKRPRHPLKIRFYLPSWQSMLDRIGREGSIMTDHSAGVPGLMKLFLHEILPPTVKKAIYIDTDALLIADPTLMWKIWDTAKPSTAFIMASHSDQNAEEWHHASRICSCVMMLNLEKFRQLRLMDSSIYRNDTSGLFPAALAPSAFRAMYGAPTGERGRYDNVQLGDQGFWWAIVDHNRDLFEHLSFDFEEGTLVLPKLLHFNCLHGTARYMDWPGWNDPDNYLPSDGHL</sequence>
<keyword evidence="8" id="KW-1185">Reference proteome</keyword>
<organism evidence="7 8">
    <name type="scientific">Favolaschia claudopus</name>
    <dbReference type="NCBI Taxonomy" id="2862362"/>
    <lineage>
        <taxon>Eukaryota</taxon>
        <taxon>Fungi</taxon>
        <taxon>Dikarya</taxon>
        <taxon>Basidiomycota</taxon>
        <taxon>Agaricomycotina</taxon>
        <taxon>Agaricomycetes</taxon>
        <taxon>Agaricomycetidae</taxon>
        <taxon>Agaricales</taxon>
        <taxon>Marasmiineae</taxon>
        <taxon>Mycenaceae</taxon>
        <taxon>Favolaschia</taxon>
    </lineage>
</organism>
<feature type="non-terminal residue" evidence="7">
    <location>
        <position position="1"/>
    </location>
</feature>
<dbReference type="InterPro" id="IPR051292">
    <property type="entry name" value="Xyl/GlcA_transferase"/>
</dbReference>
<keyword evidence="4" id="KW-1133">Transmembrane helix</keyword>
<dbReference type="PANTHER" id="PTHR12270:SF25">
    <property type="entry name" value="GLYCOSYLTRANSFERASE-LIKE PROTEIN LARGE"/>
    <property type="match status" value="1"/>
</dbReference>
<protein>
    <submittedName>
        <fullName evidence="7">Glycosyltransferase family 8 protein</fullName>
    </submittedName>
</protein>
<dbReference type="GO" id="GO:0016020">
    <property type="term" value="C:membrane"/>
    <property type="evidence" value="ECO:0007669"/>
    <property type="project" value="UniProtKB-SubCell"/>
</dbReference>
<name>A0AAW0AQ66_9AGAR</name>
<reference evidence="7 8" key="1">
    <citation type="journal article" date="2024" name="J Genomics">
        <title>Draft genome sequencing and assembly of Favolaschia claudopus CIRM-BRFM 2984 isolated from oak limbs.</title>
        <authorList>
            <person name="Navarro D."/>
            <person name="Drula E."/>
            <person name="Chaduli D."/>
            <person name="Cazenave R."/>
            <person name="Ahrendt S."/>
            <person name="Wang J."/>
            <person name="Lipzen A."/>
            <person name="Daum C."/>
            <person name="Barry K."/>
            <person name="Grigoriev I.V."/>
            <person name="Favel A."/>
            <person name="Rosso M.N."/>
            <person name="Martin F."/>
        </authorList>
    </citation>
    <scope>NUCLEOTIDE SEQUENCE [LARGE SCALE GENOMIC DNA]</scope>
    <source>
        <strain evidence="7 8">CIRM-BRFM 2984</strain>
    </source>
</reference>
<proteinExistence type="predicted"/>
<keyword evidence="3" id="KW-0735">Signal-anchor</keyword>
<dbReference type="AlphaFoldDB" id="A0AAW0AQ66"/>
<dbReference type="EMBL" id="JAWWNJ010000055">
    <property type="protein sequence ID" value="KAK7015077.1"/>
    <property type="molecule type" value="Genomic_DNA"/>
</dbReference>
<dbReference type="GO" id="GO:0035269">
    <property type="term" value="P:protein O-linked glycosylation via mannose"/>
    <property type="evidence" value="ECO:0007669"/>
    <property type="project" value="TreeGrafter"/>
</dbReference>